<feature type="transmembrane region" description="Helical" evidence="6">
    <location>
        <begin position="316"/>
        <end position="339"/>
    </location>
</feature>
<evidence type="ECO:0000313" key="8">
    <source>
        <dbReference type="Proteomes" id="UP000241808"/>
    </source>
</evidence>
<feature type="transmembrane region" description="Helical" evidence="6">
    <location>
        <begin position="392"/>
        <end position="410"/>
    </location>
</feature>
<accession>A0A2T4ZG25</accession>
<dbReference type="NCBIfam" id="TIGR00797">
    <property type="entry name" value="matE"/>
    <property type="match status" value="1"/>
</dbReference>
<sequence length="443" mass="46715">MTHALPQTAPPEVSHRRILSIAVPMIFAHVTTPLLGIVSTAAIGRLGDPIALAAVALGAVIMDMLVWAFAFLRMGTIGLTAQARGRADETERRAVIARALLIGIACGLAILVLKVPLLALIFRAMGASPAATAAADTYVSVRLVSIPAIFINFAVLGWLIGQARTMTGLVLQIVINVGNMALTVLFVSVLELGIAGAATANALAEWIGAAVGLVVVLASLGWRLTVPWSVILDRARLIQTFAINRDIMIRTAALLASLAFFTRQGAVGSDTVLAANAILMNFVGIVAFFLDGFATSAEQLGGQAVGARDEASFRRAVWLSSIWAVAFGTVASAVFFVGGGAAIDFVSTSEAVRAEAKRYLPYMALTPFTGVMAFLFDGVFIGATWAVAMRNCMLASLATFIAAWWLLSGFGNDGLWIAYLILQAVRGLYLGLAMPGLMRVTFR</sequence>
<keyword evidence="5 6" id="KW-0472">Membrane</keyword>
<evidence type="ECO:0000313" key="7">
    <source>
        <dbReference type="EMBL" id="PTM60836.1"/>
    </source>
</evidence>
<feature type="transmembrane region" description="Helical" evidence="6">
    <location>
        <begin position="50"/>
        <end position="74"/>
    </location>
</feature>
<proteinExistence type="inferred from homology"/>
<name>A0A2T4ZG25_9HYPH</name>
<evidence type="ECO:0000256" key="1">
    <source>
        <dbReference type="ARBA" id="ARBA00004141"/>
    </source>
</evidence>
<dbReference type="GO" id="GO:0015297">
    <property type="term" value="F:antiporter activity"/>
    <property type="evidence" value="ECO:0007669"/>
    <property type="project" value="InterPro"/>
</dbReference>
<dbReference type="Pfam" id="PF01554">
    <property type="entry name" value="MatE"/>
    <property type="match status" value="2"/>
</dbReference>
<feature type="transmembrane region" description="Helical" evidence="6">
    <location>
        <begin position="173"/>
        <end position="194"/>
    </location>
</feature>
<dbReference type="PANTHER" id="PTHR42893">
    <property type="entry name" value="PROTEIN DETOXIFICATION 44, CHLOROPLASTIC-RELATED"/>
    <property type="match status" value="1"/>
</dbReference>
<comment type="caution">
    <text evidence="7">The sequence shown here is derived from an EMBL/GenBank/DDBJ whole genome shotgun (WGS) entry which is preliminary data.</text>
</comment>
<keyword evidence="3 6" id="KW-0812">Transmembrane</keyword>
<feature type="transmembrane region" description="Helical" evidence="6">
    <location>
        <begin position="272"/>
        <end position="295"/>
    </location>
</feature>
<keyword evidence="8" id="KW-1185">Reference proteome</keyword>
<comment type="similarity">
    <text evidence="2">Belongs to the multi antimicrobial extrusion (MATE) (TC 2.A.66.1) family.</text>
</comment>
<dbReference type="GO" id="GO:0042910">
    <property type="term" value="F:xenobiotic transmembrane transporter activity"/>
    <property type="evidence" value="ECO:0007669"/>
    <property type="project" value="InterPro"/>
</dbReference>
<evidence type="ECO:0000256" key="6">
    <source>
        <dbReference type="SAM" id="Phobius"/>
    </source>
</evidence>
<feature type="transmembrane region" description="Helical" evidence="6">
    <location>
        <begin position="206"/>
        <end position="226"/>
    </location>
</feature>
<dbReference type="GO" id="GO:0005886">
    <property type="term" value="C:plasma membrane"/>
    <property type="evidence" value="ECO:0007669"/>
    <property type="project" value="TreeGrafter"/>
</dbReference>
<evidence type="ECO:0000256" key="5">
    <source>
        <dbReference type="ARBA" id="ARBA00023136"/>
    </source>
</evidence>
<dbReference type="EMBL" id="PZZL01000002">
    <property type="protein sequence ID" value="PTM60836.1"/>
    <property type="molecule type" value="Genomic_DNA"/>
</dbReference>
<evidence type="ECO:0000256" key="3">
    <source>
        <dbReference type="ARBA" id="ARBA00022692"/>
    </source>
</evidence>
<dbReference type="RefSeq" id="WP_245901873.1">
    <property type="nucleotide sequence ID" value="NZ_PZZL01000002.1"/>
</dbReference>
<dbReference type="Proteomes" id="UP000241808">
    <property type="component" value="Unassembled WGS sequence"/>
</dbReference>
<dbReference type="InterPro" id="IPR002528">
    <property type="entry name" value="MATE_fam"/>
</dbReference>
<feature type="transmembrane region" description="Helical" evidence="6">
    <location>
        <begin position="21"/>
        <end position="44"/>
    </location>
</feature>
<feature type="transmembrane region" description="Helical" evidence="6">
    <location>
        <begin position="359"/>
        <end position="380"/>
    </location>
</feature>
<comment type="subcellular location">
    <subcellularLocation>
        <location evidence="1">Membrane</location>
        <topology evidence="1">Multi-pass membrane protein</topology>
    </subcellularLocation>
</comment>
<gene>
    <name evidence="7" type="ORF">C8P69_102220</name>
</gene>
<dbReference type="InterPro" id="IPR044644">
    <property type="entry name" value="DinF-like"/>
</dbReference>
<evidence type="ECO:0000256" key="2">
    <source>
        <dbReference type="ARBA" id="ARBA00010199"/>
    </source>
</evidence>
<feature type="transmembrane region" description="Helical" evidence="6">
    <location>
        <begin position="95"/>
        <end position="122"/>
    </location>
</feature>
<feature type="transmembrane region" description="Helical" evidence="6">
    <location>
        <begin position="416"/>
        <end position="437"/>
    </location>
</feature>
<protein>
    <submittedName>
        <fullName evidence="7">MATE family multidrug resistance protein</fullName>
    </submittedName>
</protein>
<feature type="transmembrane region" description="Helical" evidence="6">
    <location>
        <begin position="142"/>
        <end position="161"/>
    </location>
</feature>
<dbReference type="CDD" id="cd13136">
    <property type="entry name" value="MATE_DinF_like"/>
    <property type="match status" value="1"/>
</dbReference>
<evidence type="ECO:0000256" key="4">
    <source>
        <dbReference type="ARBA" id="ARBA00022989"/>
    </source>
</evidence>
<organism evidence="7 8">
    <name type="scientific">Phreatobacter oligotrophus</name>
    <dbReference type="NCBI Taxonomy" id="1122261"/>
    <lineage>
        <taxon>Bacteria</taxon>
        <taxon>Pseudomonadati</taxon>
        <taxon>Pseudomonadota</taxon>
        <taxon>Alphaproteobacteria</taxon>
        <taxon>Hyphomicrobiales</taxon>
        <taxon>Phreatobacteraceae</taxon>
        <taxon>Phreatobacter</taxon>
    </lineage>
</organism>
<keyword evidence="4 6" id="KW-1133">Transmembrane helix</keyword>
<dbReference type="AlphaFoldDB" id="A0A2T4ZG25"/>
<dbReference type="PANTHER" id="PTHR42893:SF46">
    <property type="entry name" value="PROTEIN DETOXIFICATION 44, CHLOROPLASTIC"/>
    <property type="match status" value="1"/>
</dbReference>
<reference evidence="7 8" key="1">
    <citation type="submission" date="2018-04" db="EMBL/GenBank/DDBJ databases">
        <title>Genomic Encyclopedia of Archaeal and Bacterial Type Strains, Phase II (KMG-II): from individual species to whole genera.</title>
        <authorList>
            <person name="Goeker M."/>
        </authorList>
    </citation>
    <scope>NUCLEOTIDE SEQUENCE [LARGE SCALE GENOMIC DNA]</scope>
    <source>
        <strain evidence="7 8">DSM 25521</strain>
    </source>
</reference>